<evidence type="ECO:0000313" key="2">
    <source>
        <dbReference type="EMBL" id="PPE05243.1"/>
    </source>
</evidence>
<dbReference type="STRING" id="1399797.GCA_000518285_00401"/>
<sequence>MQEKLMRIGEVVNTVGIKGMVKVLLDSNLEVNDLANLKLCFYQTSAKSFIPLQIKTLELKKNTLLIAFHDLNHINDVQKFKNLILYVPLANQAFSLMPIWTEYKITSELGEGKIIDWMNNSIQNLIKIQIQDHQFWVPMVDEYVVCQNDETKIIQLKNIKGLM</sequence>
<dbReference type="Proteomes" id="UP000237865">
    <property type="component" value="Unassembled WGS sequence"/>
</dbReference>
<dbReference type="InterPro" id="IPR036976">
    <property type="entry name" value="RimM_N_sf"/>
</dbReference>
<dbReference type="SUPFAM" id="SSF50447">
    <property type="entry name" value="Translation proteins"/>
    <property type="match status" value="1"/>
</dbReference>
<proteinExistence type="predicted"/>
<dbReference type="AlphaFoldDB" id="A0A2S5RD41"/>
<dbReference type="InterPro" id="IPR009000">
    <property type="entry name" value="Transl_B-barrel_sf"/>
</dbReference>
<evidence type="ECO:0000313" key="3">
    <source>
        <dbReference type="Proteomes" id="UP000237865"/>
    </source>
</evidence>
<feature type="domain" description="RimM N-terminal" evidence="1">
    <location>
        <begin position="8"/>
        <end position="88"/>
    </location>
</feature>
<comment type="caution">
    <text evidence="2">The sequence shown here is derived from an EMBL/GenBank/DDBJ whole genome shotgun (WGS) entry which is preliminary data.</text>
</comment>
<keyword evidence="3" id="KW-1185">Reference proteome</keyword>
<dbReference type="RefSeq" id="WP_028126459.1">
    <property type="nucleotide sequence ID" value="NZ_PHNE01000004.1"/>
</dbReference>
<evidence type="ECO:0000259" key="1">
    <source>
        <dbReference type="Pfam" id="PF01782"/>
    </source>
</evidence>
<dbReference type="Gene3D" id="2.40.30.60">
    <property type="entry name" value="RimM"/>
    <property type="match status" value="1"/>
</dbReference>
<dbReference type="EMBL" id="PHNE01000004">
    <property type="protein sequence ID" value="PPE05243.1"/>
    <property type="molecule type" value="Genomic_DNA"/>
</dbReference>
<dbReference type="InterPro" id="IPR002676">
    <property type="entry name" value="RimM_N"/>
</dbReference>
<gene>
    <name evidence="2" type="primary">rimM</name>
    <name evidence="2" type="ORF">ELUCI_v1c07790</name>
</gene>
<protein>
    <submittedName>
        <fullName evidence="2">16S rRNA processing protein RimM</fullName>
    </submittedName>
</protein>
<accession>A0A2S5RD41</accession>
<dbReference type="GO" id="GO:0006364">
    <property type="term" value="P:rRNA processing"/>
    <property type="evidence" value="ECO:0007669"/>
    <property type="project" value="InterPro"/>
</dbReference>
<dbReference type="Pfam" id="PF01782">
    <property type="entry name" value="RimM"/>
    <property type="match status" value="1"/>
</dbReference>
<name>A0A2S5RD41_9MOLU</name>
<organism evidence="2 3">
    <name type="scientific">Williamsoniiplasma lucivorax</name>
    <dbReference type="NCBI Taxonomy" id="209274"/>
    <lineage>
        <taxon>Bacteria</taxon>
        <taxon>Bacillati</taxon>
        <taxon>Mycoplasmatota</taxon>
        <taxon>Mollicutes</taxon>
        <taxon>Entomoplasmatales</taxon>
        <taxon>Williamsoniiplasma</taxon>
    </lineage>
</organism>
<reference evidence="2 3" key="1">
    <citation type="submission" date="2017-11" db="EMBL/GenBank/DDBJ databases">
        <title>Genome sequence of Entomoplasma lucivorax PIPN-2 (ATCC 49196).</title>
        <authorList>
            <person name="Lo W.-S."/>
            <person name="Gasparich G.E."/>
            <person name="Kuo C.-H."/>
        </authorList>
    </citation>
    <scope>NUCLEOTIDE SEQUENCE [LARGE SCALE GENOMIC DNA]</scope>
    <source>
        <strain evidence="2 3">PIPN-2</strain>
    </source>
</reference>